<dbReference type="CDD" id="cd16917">
    <property type="entry name" value="HATPase_UhpB-NarQ-NarX-like"/>
    <property type="match status" value="1"/>
</dbReference>
<dbReference type="InterPro" id="IPR000780">
    <property type="entry name" value="CheR_MeTrfase"/>
</dbReference>
<dbReference type="Proteomes" id="UP000466586">
    <property type="component" value="Unassembled WGS sequence"/>
</dbReference>
<dbReference type="Pfam" id="PF00989">
    <property type="entry name" value="PAS"/>
    <property type="match status" value="1"/>
</dbReference>
<dbReference type="Gene3D" id="1.20.5.1930">
    <property type="match status" value="1"/>
</dbReference>
<proteinExistence type="predicted"/>
<keyword evidence="14" id="KW-1185">Reference proteome</keyword>
<dbReference type="InterPro" id="IPR013656">
    <property type="entry name" value="PAS_4"/>
</dbReference>
<feature type="domain" description="CheR-type methyltransferase" evidence="12">
    <location>
        <begin position="218"/>
        <end position="500"/>
    </location>
</feature>
<dbReference type="GO" id="GO:0006355">
    <property type="term" value="P:regulation of DNA-templated transcription"/>
    <property type="evidence" value="ECO:0007669"/>
    <property type="project" value="InterPro"/>
</dbReference>
<dbReference type="InterPro" id="IPR029063">
    <property type="entry name" value="SAM-dependent_MTases_sf"/>
</dbReference>
<comment type="caution">
    <text evidence="13">The sequence shown here is derived from an EMBL/GenBank/DDBJ whole genome shotgun (WGS) entry which is preliminary data.</text>
</comment>
<accession>A0A7K1YGB5</accession>
<dbReference type="SMART" id="SM00387">
    <property type="entry name" value="HATPase_c"/>
    <property type="match status" value="1"/>
</dbReference>
<dbReference type="Gene3D" id="1.10.155.10">
    <property type="entry name" value="Chemotaxis receptor methyltransferase CheR, N-terminal domain"/>
    <property type="match status" value="1"/>
</dbReference>
<dbReference type="SMART" id="SM00086">
    <property type="entry name" value="PAC"/>
    <property type="match status" value="3"/>
</dbReference>
<keyword evidence="4" id="KW-0808">Transferase</keyword>
<dbReference type="PROSITE" id="PS50123">
    <property type="entry name" value="CHER"/>
    <property type="match status" value="1"/>
</dbReference>
<dbReference type="EMBL" id="WVHT01000015">
    <property type="protein sequence ID" value="MXV53228.1"/>
    <property type="molecule type" value="Genomic_DNA"/>
</dbReference>
<dbReference type="InterPro" id="IPR000673">
    <property type="entry name" value="Sig_transdc_resp-reg_Me-estase"/>
</dbReference>
<feature type="domain" description="PAC" evidence="10">
    <location>
        <begin position="957"/>
        <end position="1009"/>
    </location>
</feature>
<dbReference type="InterPro" id="IPR050903">
    <property type="entry name" value="Bact_Chemotaxis_MeTrfase"/>
</dbReference>
<name>A0A7K1YGB5_9SPHI</name>
<evidence type="ECO:0000259" key="10">
    <source>
        <dbReference type="PROSITE" id="PS50113"/>
    </source>
</evidence>
<feature type="coiled-coil region" evidence="7">
    <location>
        <begin position="661"/>
        <end position="748"/>
    </location>
</feature>
<dbReference type="PROSITE" id="PS50122">
    <property type="entry name" value="CHEB"/>
    <property type="match status" value="1"/>
</dbReference>
<dbReference type="InterPro" id="IPR000014">
    <property type="entry name" value="PAS"/>
</dbReference>
<dbReference type="SUPFAM" id="SSF55785">
    <property type="entry name" value="PYP-like sensor domain (PAS domain)"/>
    <property type="match status" value="6"/>
</dbReference>
<dbReference type="Gene3D" id="2.10.70.100">
    <property type="match status" value="1"/>
</dbReference>
<dbReference type="InterPro" id="IPR000700">
    <property type="entry name" value="PAS-assoc_C"/>
</dbReference>
<comment type="caution">
    <text evidence="6">Lacks conserved residue(s) required for the propagation of feature annotation.</text>
</comment>
<dbReference type="Gene3D" id="3.30.565.10">
    <property type="entry name" value="Histidine kinase-like ATPase, C-terminal domain"/>
    <property type="match status" value="1"/>
</dbReference>
<dbReference type="InterPro" id="IPR003018">
    <property type="entry name" value="GAF"/>
</dbReference>
<gene>
    <name evidence="13" type="ORF">GS399_19860</name>
</gene>
<organism evidence="13 14">
    <name type="scientific">Hufsiella arboris</name>
    <dbReference type="NCBI Taxonomy" id="2695275"/>
    <lineage>
        <taxon>Bacteria</taxon>
        <taxon>Pseudomonadati</taxon>
        <taxon>Bacteroidota</taxon>
        <taxon>Sphingobacteriia</taxon>
        <taxon>Sphingobacteriales</taxon>
        <taxon>Sphingobacteriaceae</taxon>
        <taxon>Hufsiella</taxon>
    </lineage>
</organism>
<dbReference type="Pfam" id="PF08448">
    <property type="entry name" value="PAS_4"/>
    <property type="match status" value="1"/>
</dbReference>
<reference evidence="13 14" key="1">
    <citation type="submission" date="2019-11" db="EMBL/GenBank/DDBJ databases">
        <title>Pedobacter sp. HMF7647 Genome sequencing and assembly.</title>
        <authorList>
            <person name="Kang H."/>
            <person name="Kim H."/>
            <person name="Joh K."/>
        </authorList>
    </citation>
    <scope>NUCLEOTIDE SEQUENCE [LARGE SCALE GENOMIC DNA]</scope>
    <source>
        <strain evidence="13 14">HMF7647</strain>
    </source>
</reference>
<dbReference type="Pfam" id="PF03705">
    <property type="entry name" value="CheR_N"/>
    <property type="match status" value="1"/>
</dbReference>
<dbReference type="PANTHER" id="PTHR24422:SF27">
    <property type="entry name" value="PROTEIN-GLUTAMATE O-METHYLTRANSFERASE"/>
    <property type="match status" value="1"/>
</dbReference>
<dbReference type="GO" id="GO:0005737">
    <property type="term" value="C:cytoplasm"/>
    <property type="evidence" value="ECO:0007669"/>
    <property type="project" value="InterPro"/>
</dbReference>
<protein>
    <recommendedName>
        <fullName evidence="2">protein-glutamate O-methyltransferase</fullName>
        <ecNumber evidence="2">2.1.1.80</ecNumber>
    </recommendedName>
</protein>
<dbReference type="PRINTS" id="PR00996">
    <property type="entry name" value="CHERMTFRASE"/>
</dbReference>
<dbReference type="PROSITE" id="PS50113">
    <property type="entry name" value="PAC"/>
    <property type="match status" value="4"/>
</dbReference>
<dbReference type="PROSITE" id="PS50109">
    <property type="entry name" value="HIS_KIN"/>
    <property type="match status" value="1"/>
</dbReference>
<dbReference type="SMART" id="SM00065">
    <property type="entry name" value="GAF"/>
    <property type="match status" value="1"/>
</dbReference>
<evidence type="ECO:0000256" key="7">
    <source>
        <dbReference type="SAM" id="Coils"/>
    </source>
</evidence>
<dbReference type="SMART" id="SM00138">
    <property type="entry name" value="MeTrc"/>
    <property type="match status" value="1"/>
</dbReference>
<dbReference type="SUPFAM" id="SSF55781">
    <property type="entry name" value="GAF domain-like"/>
    <property type="match status" value="1"/>
</dbReference>
<evidence type="ECO:0000256" key="4">
    <source>
        <dbReference type="ARBA" id="ARBA00022679"/>
    </source>
</evidence>
<dbReference type="Pfam" id="PF01339">
    <property type="entry name" value="CheB_methylest"/>
    <property type="match status" value="1"/>
</dbReference>
<dbReference type="Pfam" id="PF01739">
    <property type="entry name" value="CheR"/>
    <property type="match status" value="1"/>
</dbReference>
<dbReference type="InterPro" id="IPR013655">
    <property type="entry name" value="PAS_fold_3"/>
</dbReference>
<evidence type="ECO:0000259" key="11">
    <source>
        <dbReference type="PROSITE" id="PS50122"/>
    </source>
</evidence>
<evidence type="ECO:0000256" key="5">
    <source>
        <dbReference type="ARBA" id="ARBA00022691"/>
    </source>
</evidence>
<dbReference type="InterPro" id="IPR001610">
    <property type="entry name" value="PAC"/>
</dbReference>
<feature type="domain" description="CheB-type methylesterase" evidence="11">
    <location>
        <begin position="27"/>
        <end position="210"/>
    </location>
</feature>
<dbReference type="PANTHER" id="PTHR24422">
    <property type="entry name" value="CHEMOTAXIS PROTEIN METHYLTRANSFERASE"/>
    <property type="match status" value="1"/>
</dbReference>
<dbReference type="CDD" id="cd16434">
    <property type="entry name" value="CheB-CheR_fusion"/>
    <property type="match status" value="1"/>
</dbReference>
<dbReference type="GO" id="GO:0008983">
    <property type="term" value="F:protein-glutamate O-methyltransferase activity"/>
    <property type="evidence" value="ECO:0007669"/>
    <property type="project" value="UniProtKB-EC"/>
</dbReference>
<dbReference type="InterPro" id="IPR003594">
    <property type="entry name" value="HATPase_dom"/>
</dbReference>
<dbReference type="InterPro" id="IPR036890">
    <property type="entry name" value="HATPase_C_sf"/>
</dbReference>
<evidence type="ECO:0000256" key="3">
    <source>
        <dbReference type="ARBA" id="ARBA00022603"/>
    </source>
</evidence>
<dbReference type="Gene3D" id="3.30.450.20">
    <property type="entry name" value="PAS domain"/>
    <property type="match status" value="6"/>
</dbReference>
<keyword evidence="7" id="KW-0175">Coiled coil</keyword>
<feature type="domain" description="Histidine kinase" evidence="8">
    <location>
        <begin position="1836"/>
        <end position="1924"/>
    </location>
</feature>
<dbReference type="EC" id="2.1.1.80" evidence="2"/>
<evidence type="ECO:0000313" key="14">
    <source>
        <dbReference type="Proteomes" id="UP000466586"/>
    </source>
</evidence>
<dbReference type="GO" id="GO:0000156">
    <property type="term" value="F:phosphorelay response regulator activity"/>
    <property type="evidence" value="ECO:0007669"/>
    <property type="project" value="InterPro"/>
</dbReference>
<feature type="domain" description="PAS" evidence="9">
    <location>
        <begin position="884"/>
        <end position="955"/>
    </location>
</feature>
<feature type="domain" description="PAC" evidence="10">
    <location>
        <begin position="1657"/>
        <end position="1710"/>
    </location>
</feature>
<feature type="coiled-coil region" evidence="7">
    <location>
        <begin position="852"/>
        <end position="887"/>
    </location>
</feature>
<evidence type="ECO:0000259" key="9">
    <source>
        <dbReference type="PROSITE" id="PS50112"/>
    </source>
</evidence>
<dbReference type="InterPro" id="IPR005467">
    <property type="entry name" value="His_kinase_dom"/>
</dbReference>
<dbReference type="InterPro" id="IPR013767">
    <property type="entry name" value="PAS_fold"/>
</dbReference>
<dbReference type="Gene3D" id="3.30.450.40">
    <property type="match status" value="1"/>
</dbReference>
<evidence type="ECO:0000256" key="2">
    <source>
        <dbReference type="ARBA" id="ARBA00012534"/>
    </source>
</evidence>
<dbReference type="GO" id="GO:0032259">
    <property type="term" value="P:methylation"/>
    <property type="evidence" value="ECO:0007669"/>
    <property type="project" value="UniProtKB-KW"/>
</dbReference>
<dbReference type="Pfam" id="PF02518">
    <property type="entry name" value="HATPase_c"/>
    <property type="match status" value="1"/>
</dbReference>
<dbReference type="Gene3D" id="3.40.50.180">
    <property type="entry name" value="Methylesterase CheB, C-terminal domain"/>
    <property type="match status" value="1"/>
</dbReference>
<dbReference type="InterPro" id="IPR035965">
    <property type="entry name" value="PAS-like_dom_sf"/>
</dbReference>
<comment type="catalytic activity">
    <reaction evidence="1">
        <text>L-glutamyl-[protein] + S-adenosyl-L-methionine = [protein]-L-glutamate 5-O-methyl ester + S-adenosyl-L-homocysteine</text>
        <dbReference type="Rhea" id="RHEA:24452"/>
        <dbReference type="Rhea" id="RHEA-COMP:10208"/>
        <dbReference type="Rhea" id="RHEA-COMP:10311"/>
        <dbReference type="ChEBI" id="CHEBI:29973"/>
        <dbReference type="ChEBI" id="CHEBI:57856"/>
        <dbReference type="ChEBI" id="CHEBI:59789"/>
        <dbReference type="ChEBI" id="CHEBI:82795"/>
        <dbReference type="EC" id="2.1.1.80"/>
    </reaction>
</comment>
<dbReference type="InterPro" id="IPR035909">
    <property type="entry name" value="CheB_C"/>
</dbReference>
<dbReference type="Gene3D" id="3.40.50.150">
    <property type="entry name" value="Vaccinia Virus protein VP39"/>
    <property type="match status" value="1"/>
</dbReference>
<keyword evidence="5" id="KW-0949">S-adenosyl-L-methionine</keyword>
<feature type="domain" description="PAC" evidence="10">
    <location>
        <begin position="1085"/>
        <end position="1137"/>
    </location>
</feature>
<dbReference type="SUPFAM" id="SSF53335">
    <property type="entry name" value="S-adenosyl-L-methionine-dependent methyltransferases"/>
    <property type="match status" value="1"/>
</dbReference>
<dbReference type="Pfam" id="PF13596">
    <property type="entry name" value="PAS_10"/>
    <property type="match status" value="1"/>
</dbReference>
<dbReference type="PROSITE" id="PS50112">
    <property type="entry name" value="PAS"/>
    <property type="match status" value="1"/>
</dbReference>
<dbReference type="CDD" id="cd00130">
    <property type="entry name" value="PAS"/>
    <property type="match status" value="2"/>
</dbReference>
<keyword evidence="3" id="KW-0489">Methyltransferase</keyword>
<sequence>MKKQGAKSKGKLTPTEQLQKKPKDFLIVGIGASAGGIQALQQFFQQVPEDSYIAYVVILHLSPDHDSQLARVLQHETKIPVAQVTEKIVIEPDHIYVVPPDRHLVIEDGYIAVLPNLQIEERRAPVDIFFRTLADQHGPRAINVILSGTGANGSMGLKRTKERGGATFVQNPREAEFNEMPRNAIATDLVDEVLNVASIPARIIAYRDSMGTVEIIEEAQKRPETQQQALREIFTQLKARTGHDFSNYKRSTILRRIERRINVNNLPDLPSYAAFLHEHPGETHALLKDLLISVTNFFRDNKPFNGIEHDVMPAIFAGKTSAEQVRIWVAGCATGEEAYSMAMVCAEQAAGIIDAPKVQIFATDIDESVIATAREGFYTLNDAADVSPDRLRRFFNRDGDGYRVQREIREMILFAQHNFLKDPPFSKLDLVSCRNVFIYLNTTAQDRVIETFHFALRPKGFLFLGTSESVDGASDLYSVYSRDNHIFQSREVTRRSYPVPESVPQFHYPKADLLQRPEESEGRGQRISFGELHQKMLEQYAPPSVVVNEEYEIVHMTERAGKYFEFAGGEPTQNLLKLIRPQIRLELRSALYQAVQNNTAVEARNIKLLVNGEHQSLDIQVRPVLEDGKTPKGFILVIFKPAQEASQEGATIRLASDEPVARQLEEELIGLKTQLRNSTEQYEYQAEELKASNEELQAMNEELRSAAEELETSKEELQSINEELRTVNQELKVKIDETTIASNNLQNLVNSANVGTIFLDRGFAIRLFTPTVLDIFNLKASDYGRPVTDITNKLQYDGLLQDAEAVLEKLTIIEREVTTSDNRFFLMRLLPYRTSEDHINGVVITFFDITKRRESEEALRQSQEKYRIQLEQDVEIRTAELKESREQYSTLVENTPDMITRWDRELKLVFANTAFDPKTGLTNINLLGKTNIEMGQPDEIALPFMKSLRKVFETGETVEHFNFFQTQEGETWFYSRLTPEKNAEGEVETVLSVARDISEIKKAEQNIAQNNLRLKEAQSIGAIGSFEWNFDEEYVSWSDEMYRIVGLEPQSRLITIKFTDSLIPSEDLPAVLAIKEASFVTPGHYELQHRIRLNNGGEKWVAHRFESLGDDAGNVVRVHGTLQDITKQKKSEHELLSIKDELAQRATKKYLELFQSIDQGFCTITVKYDENDKPIDYQFIEVSPSFEYQTGIKDAAGKWIKDIDPEQDAFWFNAYGGVAKNRKADRFEYLSNSRSRWWSVYAFPIDEPKQRRIGVLFNDITERKRREANLAFLAEVSQDLVRLTDIDETMDTLGVKIGYYFNLSRCVFAEIVEAEDKVIIVRDWCRSQFSNLVGEMPISQFINEEYRQKSRAGETIVVSNVHHSSLVHGRQVEDIFKVVSFVNVPIIKDGQWRFTLGIYDAVARDWAGDEIELLRELTSRIWTRIERAWAEEALRKSEEKYRNQLTREVAERTNELKENYSLLQTIYDTTLIGISVFVPVRDKKGTITDFRIVMVNKKIERSSTHSDLVGKLYSQLYPGIRQIGLFDLMVKTIETGEPGKTEYHYNFEGIDRWYSTMFVKGEDILVSTNLDITEQKRSEEERFRNYVLLQQSEELAATGSWDYDLLTDNFIWSDGMYRLFNVPKGIEVSPDIYIQYATPDCYDTAARIISHIKHGDAEFDETLKIEVEGTVKVVKIKAAVLKNEEGHPVRVLGVDMDVTATRAAEEKLRKMESELQLEIFRETLNVQEEERRRISESLHNGIGQILYGVKISLSGLSQDMSWQEFGKAKTYTNKLLTDSIAETRRVSHELMPTTLEEFGLQSAIDDICHQLSGSLHLTCTIRGLKGRLEKYLELAVYRTVQELITNMVKHAHATEAAVEIVIEQEKVFIQVSDNGQGMENSRNHKPGIGLSSIRSKIKLLNGEVTISSATGKGTDIRVFIPMPKRE</sequence>
<evidence type="ECO:0000256" key="6">
    <source>
        <dbReference type="PROSITE-ProRule" id="PRU00050"/>
    </source>
</evidence>
<dbReference type="InterPro" id="IPR036804">
    <property type="entry name" value="CheR_N_sf"/>
</dbReference>
<dbReference type="InterPro" id="IPR029016">
    <property type="entry name" value="GAF-like_dom_sf"/>
</dbReference>
<evidence type="ECO:0000259" key="12">
    <source>
        <dbReference type="PROSITE" id="PS50123"/>
    </source>
</evidence>
<dbReference type="SUPFAM" id="SSF55874">
    <property type="entry name" value="ATPase domain of HSP90 chaperone/DNA topoisomerase II/histidine kinase"/>
    <property type="match status" value="1"/>
</dbReference>
<dbReference type="RefSeq" id="WP_160846402.1">
    <property type="nucleotide sequence ID" value="NZ_WVHT01000015.1"/>
</dbReference>
<dbReference type="InterPro" id="IPR022641">
    <property type="entry name" value="CheR_N"/>
</dbReference>
<dbReference type="NCBIfam" id="TIGR00229">
    <property type="entry name" value="sensory_box"/>
    <property type="match status" value="2"/>
</dbReference>
<feature type="domain" description="PAC" evidence="10">
    <location>
        <begin position="811"/>
        <end position="861"/>
    </location>
</feature>
<dbReference type="Pfam" id="PF08447">
    <property type="entry name" value="PAS_3"/>
    <property type="match status" value="1"/>
</dbReference>
<dbReference type="GO" id="GO:0006935">
    <property type="term" value="P:chemotaxis"/>
    <property type="evidence" value="ECO:0007669"/>
    <property type="project" value="InterPro"/>
</dbReference>
<dbReference type="GO" id="GO:0008984">
    <property type="term" value="F:protein-glutamate methylesterase activity"/>
    <property type="evidence" value="ECO:0007669"/>
    <property type="project" value="InterPro"/>
</dbReference>
<dbReference type="SUPFAM" id="SSF52738">
    <property type="entry name" value="Methylesterase CheB, C-terminal domain"/>
    <property type="match status" value="1"/>
</dbReference>
<dbReference type="SMART" id="SM00091">
    <property type="entry name" value="PAS"/>
    <property type="match status" value="5"/>
</dbReference>
<dbReference type="InterPro" id="IPR022642">
    <property type="entry name" value="CheR_C"/>
</dbReference>
<dbReference type="SUPFAM" id="SSF47757">
    <property type="entry name" value="Chemotaxis receptor methyltransferase CheR, N-terminal domain"/>
    <property type="match status" value="1"/>
</dbReference>
<dbReference type="CDD" id="cd02440">
    <property type="entry name" value="AdoMet_MTases"/>
    <property type="match status" value="1"/>
</dbReference>
<evidence type="ECO:0000313" key="13">
    <source>
        <dbReference type="EMBL" id="MXV53228.1"/>
    </source>
</evidence>
<evidence type="ECO:0000256" key="1">
    <source>
        <dbReference type="ARBA" id="ARBA00001541"/>
    </source>
</evidence>
<evidence type="ECO:0000259" key="8">
    <source>
        <dbReference type="PROSITE" id="PS50109"/>
    </source>
</evidence>